<dbReference type="PRINTS" id="PR01399">
    <property type="entry name" value="ENTSNTHTASED"/>
</dbReference>
<dbReference type="Pfam" id="PF17837">
    <property type="entry name" value="4PPT_N"/>
    <property type="match status" value="1"/>
</dbReference>
<feature type="binding site" evidence="3">
    <location>
        <position position="116"/>
    </location>
    <ligand>
        <name>Mg(2+)</name>
        <dbReference type="ChEBI" id="CHEBI:18420"/>
    </ligand>
</feature>
<keyword evidence="1 6" id="KW-0808">Transferase</keyword>
<evidence type="ECO:0000256" key="3">
    <source>
        <dbReference type="PIRSR" id="PIRSR603542-2"/>
    </source>
</evidence>
<feature type="binding site" evidence="2">
    <location>
        <position position="156"/>
    </location>
    <ligand>
        <name>CoA</name>
        <dbReference type="ChEBI" id="CHEBI:57287"/>
    </ligand>
</feature>
<sequence>MSGGNPDILASVLADLLPPGAVAVERRDDNDPAPLFPVEEAAVAGAVAKRRQEFATTRQCARDALALLGLPAVPLPRGADGAPVWPPGIVGSLTHCAGYRAAAVARVTDVAGLGIDAEPDEPLPAGVLDLVAGADERAALPTVGPHWDRLLFCAKEALYKAWSPLTGRWLGFEEARVAFAADGTFSVRVLVDGAGERTRFEGRWKAAPGLLIASVTVNLTG</sequence>
<name>A0A1H3RZR1_9ACTN</name>
<evidence type="ECO:0000313" key="7">
    <source>
        <dbReference type="Proteomes" id="UP000199632"/>
    </source>
</evidence>
<feature type="binding site" evidence="2">
    <location>
        <position position="58"/>
    </location>
    <ligand>
        <name>CoA</name>
        <dbReference type="ChEBI" id="CHEBI:57287"/>
    </ligand>
</feature>
<keyword evidence="3" id="KW-0479">Metal-binding</keyword>
<feature type="binding site" evidence="2">
    <location>
        <position position="170"/>
    </location>
    <ligand>
        <name>CoA</name>
        <dbReference type="ChEBI" id="CHEBI:57287"/>
    </ligand>
</feature>
<dbReference type="GO" id="GO:0009239">
    <property type="term" value="P:enterobactin biosynthetic process"/>
    <property type="evidence" value="ECO:0007669"/>
    <property type="project" value="InterPro"/>
</dbReference>
<evidence type="ECO:0000313" key="6">
    <source>
        <dbReference type="EMBL" id="SDZ30721.1"/>
    </source>
</evidence>
<dbReference type="InterPro" id="IPR003542">
    <property type="entry name" value="Enbac_synth_compD-like"/>
</dbReference>
<gene>
    <name evidence="6" type="ORF">SAMN05421684_4361</name>
</gene>
<proteinExistence type="predicted"/>
<dbReference type="GO" id="GO:0008897">
    <property type="term" value="F:holo-[acyl-carrier-protein] synthase activity"/>
    <property type="evidence" value="ECO:0007669"/>
    <property type="project" value="InterPro"/>
</dbReference>
<protein>
    <submittedName>
        <fullName evidence="6">4'-phosphopantetheinyl transferase EntD (Siderophore biosynthesis)</fullName>
    </submittedName>
</protein>
<keyword evidence="7" id="KW-1185">Reference proteome</keyword>
<reference evidence="7" key="1">
    <citation type="submission" date="2016-10" db="EMBL/GenBank/DDBJ databases">
        <authorList>
            <person name="Varghese N."/>
            <person name="Submissions S."/>
        </authorList>
    </citation>
    <scope>NUCLEOTIDE SEQUENCE [LARGE SCALE GENOMIC DNA]</scope>
    <source>
        <strain evidence="7">DSM 44718</strain>
    </source>
</reference>
<organism evidence="6 7">
    <name type="scientific">Asanoa ishikariensis</name>
    <dbReference type="NCBI Taxonomy" id="137265"/>
    <lineage>
        <taxon>Bacteria</taxon>
        <taxon>Bacillati</taxon>
        <taxon>Actinomycetota</taxon>
        <taxon>Actinomycetes</taxon>
        <taxon>Micromonosporales</taxon>
        <taxon>Micromonosporaceae</taxon>
        <taxon>Asanoa</taxon>
    </lineage>
</organism>
<accession>A0A1H3RZR1</accession>
<dbReference type="AlphaFoldDB" id="A0A1H3RZR1"/>
<feature type="binding site" evidence="3">
    <location>
        <position position="117"/>
    </location>
    <ligand>
        <name>Mg(2+)</name>
        <dbReference type="ChEBI" id="CHEBI:18420"/>
    </ligand>
</feature>
<evidence type="ECO:0000256" key="2">
    <source>
        <dbReference type="PIRSR" id="PIRSR603542-1"/>
    </source>
</evidence>
<dbReference type="PANTHER" id="PTHR38096:SF1">
    <property type="entry name" value="ENTEROBACTIN SYNTHASE COMPONENT D"/>
    <property type="match status" value="1"/>
</dbReference>
<dbReference type="SUPFAM" id="SSF56214">
    <property type="entry name" value="4'-phosphopantetheinyl transferase"/>
    <property type="match status" value="1"/>
</dbReference>
<dbReference type="GO" id="GO:0005886">
    <property type="term" value="C:plasma membrane"/>
    <property type="evidence" value="ECO:0007669"/>
    <property type="project" value="TreeGrafter"/>
</dbReference>
<evidence type="ECO:0000256" key="1">
    <source>
        <dbReference type="ARBA" id="ARBA00022679"/>
    </source>
</evidence>
<keyword evidence="3" id="KW-0460">Magnesium</keyword>
<evidence type="ECO:0000259" key="4">
    <source>
        <dbReference type="Pfam" id="PF01648"/>
    </source>
</evidence>
<dbReference type="InterPro" id="IPR041354">
    <property type="entry name" value="4PPT_N"/>
</dbReference>
<dbReference type="InterPro" id="IPR037143">
    <property type="entry name" value="4-PPantetheinyl_Trfase_dom_sf"/>
</dbReference>
<feature type="domain" description="4'-phosphopantetheinyl transferase" evidence="4">
    <location>
        <begin position="112"/>
        <end position="201"/>
    </location>
</feature>
<feature type="binding site" evidence="2">
    <location>
        <position position="116"/>
    </location>
    <ligand>
        <name>CoA</name>
        <dbReference type="ChEBI" id="CHEBI:57287"/>
    </ligand>
</feature>
<dbReference type="Pfam" id="PF01648">
    <property type="entry name" value="ACPS"/>
    <property type="match status" value="1"/>
</dbReference>
<feature type="binding site" evidence="2">
    <location>
        <position position="50"/>
    </location>
    <ligand>
        <name>CoA</name>
        <dbReference type="ChEBI" id="CHEBI:57287"/>
    </ligand>
</feature>
<dbReference type="EMBL" id="FNQB01000002">
    <property type="protein sequence ID" value="SDZ30721.1"/>
    <property type="molecule type" value="Genomic_DNA"/>
</dbReference>
<comment type="cofactor">
    <cofactor evidence="3">
        <name>Mg(2+)</name>
        <dbReference type="ChEBI" id="CHEBI:18420"/>
    </cofactor>
</comment>
<feature type="binding site" evidence="2">
    <location>
        <begin position="94"/>
        <end position="95"/>
    </location>
    <ligand>
        <name>CoA</name>
        <dbReference type="ChEBI" id="CHEBI:57287"/>
    </ligand>
</feature>
<dbReference type="PANTHER" id="PTHR38096">
    <property type="entry name" value="ENTEROBACTIN SYNTHASE COMPONENT D"/>
    <property type="match status" value="1"/>
</dbReference>
<dbReference type="InterPro" id="IPR008278">
    <property type="entry name" value="4-PPantetheinyl_Trfase_dom"/>
</dbReference>
<feature type="binding site" evidence="2">
    <location>
        <position position="160"/>
    </location>
    <ligand>
        <name>CoA</name>
        <dbReference type="ChEBI" id="CHEBI:57287"/>
    </ligand>
</feature>
<evidence type="ECO:0000259" key="5">
    <source>
        <dbReference type="Pfam" id="PF17837"/>
    </source>
</evidence>
<dbReference type="GO" id="GO:0000287">
    <property type="term" value="F:magnesium ion binding"/>
    <property type="evidence" value="ECO:0007669"/>
    <property type="project" value="InterPro"/>
</dbReference>
<dbReference type="Proteomes" id="UP000199632">
    <property type="component" value="Unassembled WGS sequence"/>
</dbReference>
<dbReference type="STRING" id="137265.SAMN05421684_4361"/>
<feature type="binding site" evidence="3">
    <location>
        <position position="118"/>
    </location>
    <ligand>
        <name>Mg(2+)</name>
        <dbReference type="ChEBI" id="CHEBI:18420"/>
    </ligand>
</feature>
<dbReference type="GO" id="GO:0009366">
    <property type="term" value="C:enterobactin synthetase complex"/>
    <property type="evidence" value="ECO:0007669"/>
    <property type="project" value="InterPro"/>
</dbReference>
<feature type="domain" description="4'-phosphopantetheinyl transferase N-terminal" evidence="5">
    <location>
        <begin position="39"/>
        <end position="105"/>
    </location>
</feature>